<dbReference type="Gene3D" id="3.20.20.70">
    <property type="entry name" value="Aldolase class I"/>
    <property type="match status" value="1"/>
</dbReference>
<dbReference type="InterPro" id="IPR000891">
    <property type="entry name" value="PYR_CT"/>
</dbReference>
<organism evidence="2 3">
    <name type="scientific">Enterococcus pallens ATCC BAA-351</name>
    <dbReference type="NCBI Taxonomy" id="1158607"/>
    <lineage>
        <taxon>Bacteria</taxon>
        <taxon>Bacillati</taxon>
        <taxon>Bacillota</taxon>
        <taxon>Bacilli</taxon>
        <taxon>Lactobacillales</taxon>
        <taxon>Enterococcaceae</taxon>
        <taxon>Enterococcus</taxon>
    </lineage>
</organism>
<dbReference type="PANTHER" id="PTHR43778:SF2">
    <property type="entry name" value="PYRUVATE CARBOXYLASE, MITOCHONDRIAL"/>
    <property type="match status" value="1"/>
</dbReference>
<accession>R2SUC7</accession>
<dbReference type="CDD" id="cd07937">
    <property type="entry name" value="DRE_TIM_PC_TC_5S"/>
    <property type="match status" value="1"/>
</dbReference>
<dbReference type="PANTHER" id="PTHR43778">
    <property type="entry name" value="PYRUVATE CARBOXYLASE"/>
    <property type="match status" value="1"/>
</dbReference>
<dbReference type="HOGENOM" id="CLU_000395_4_2_9"/>
<dbReference type="GO" id="GO:0006094">
    <property type="term" value="P:gluconeogenesis"/>
    <property type="evidence" value="ECO:0007669"/>
    <property type="project" value="TreeGrafter"/>
</dbReference>
<proteinExistence type="predicted"/>
<dbReference type="GO" id="GO:0004736">
    <property type="term" value="F:pyruvate carboxylase activity"/>
    <property type="evidence" value="ECO:0007669"/>
    <property type="project" value="TreeGrafter"/>
</dbReference>
<protein>
    <recommendedName>
        <fullName evidence="1">Pyruvate carboxyltransferase domain-containing protein</fullName>
    </recommendedName>
</protein>
<dbReference type="SUPFAM" id="SSF51569">
    <property type="entry name" value="Aldolase"/>
    <property type="match status" value="1"/>
</dbReference>
<dbReference type="eggNOG" id="COG5016">
    <property type="taxonomic scope" value="Bacteria"/>
</dbReference>
<dbReference type="NCBIfam" id="NF006761">
    <property type="entry name" value="PRK09282.1"/>
    <property type="match status" value="1"/>
</dbReference>
<dbReference type="SUPFAM" id="SSF89000">
    <property type="entry name" value="post-HMGL domain-like"/>
    <property type="match status" value="1"/>
</dbReference>
<reference evidence="2 3" key="1">
    <citation type="submission" date="2013-02" db="EMBL/GenBank/DDBJ databases">
        <title>The Genome Sequence of Enterococcus pallens BAA-351.</title>
        <authorList>
            <consortium name="The Broad Institute Genome Sequencing Platform"/>
            <consortium name="The Broad Institute Genome Sequencing Center for Infectious Disease"/>
            <person name="Earl A.M."/>
            <person name="Gilmore M.S."/>
            <person name="Lebreton F."/>
            <person name="Walker B."/>
            <person name="Young S.K."/>
            <person name="Zeng Q."/>
            <person name="Gargeya S."/>
            <person name="Fitzgerald M."/>
            <person name="Haas B."/>
            <person name="Abouelleil A."/>
            <person name="Alvarado L."/>
            <person name="Arachchi H.M."/>
            <person name="Berlin A.M."/>
            <person name="Chapman S.B."/>
            <person name="Dewar J."/>
            <person name="Goldberg J."/>
            <person name="Griggs A."/>
            <person name="Gujja S."/>
            <person name="Hansen M."/>
            <person name="Howarth C."/>
            <person name="Imamovic A."/>
            <person name="Larimer J."/>
            <person name="McCowan C."/>
            <person name="Murphy C."/>
            <person name="Neiman D."/>
            <person name="Pearson M."/>
            <person name="Priest M."/>
            <person name="Roberts A."/>
            <person name="Saif S."/>
            <person name="Shea T."/>
            <person name="Sisk P."/>
            <person name="Sykes S."/>
            <person name="Wortman J."/>
            <person name="Nusbaum C."/>
            <person name="Birren B."/>
        </authorList>
    </citation>
    <scope>NUCLEOTIDE SEQUENCE [LARGE SCALE GENOMIC DNA]</scope>
    <source>
        <strain evidence="2 3">ATCC BAA-351</strain>
    </source>
</reference>
<feature type="domain" description="Pyruvate carboxyltransferase" evidence="1">
    <location>
        <begin position="5"/>
        <end position="265"/>
    </location>
</feature>
<name>R2SUC7_9ENTE</name>
<dbReference type="PATRIC" id="fig|1158607.3.peg.2972"/>
<evidence type="ECO:0000259" key="1">
    <source>
        <dbReference type="PROSITE" id="PS50991"/>
    </source>
</evidence>
<gene>
    <name evidence="2" type="ORF">UAU_02991</name>
</gene>
<dbReference type="InterPro" id="IPR003379">
    <property type="entry name" value="Carboxylase_cons_dom"/>
</dbReference>
<evidence type="ECO:0000313" key="2">
    <source>
        <dbReference type="EMBL" id="EOH91689.1"/>
    </source>
</evidence>
<sequence>MARKIGITDTILRDAHQSLMATRMSIEDMKPILPLLDEIGYVSLECWGGATFDACIRFLNENPWERLRTMKKLAPNTPLQMLLRGQNLLGYRHYADDVVERFVELAAKNGVDIFRIFDALNDPRNLETALRAVKKTGKEAQLAIAYTISDVHTADYFEELGGTFAEMGADSICIKDMAGILTPTACGDLVKRLIAKTQLPIIVHTHCTSGIAQLTYQAAIEAGAARIDTALSPLSEGTSQPATESLVLNFQEEGYTTGIDVKKMGEAANYFRAVRDKYLENGLLGPKMLMPDPRALIYQVPGGMLSNMYSQLKQANATDRYEEVLQEVPQVREDLGFPPLVTPLSQMVGTQAAMNVLTGERYKMVSNEVKAYLLGEYGKSPVPIDAAFINKIVGDKPRITDRPANHIPPEFERLKQEIGSLAENDEEVLTYALFPQVGKDFLTAQKQPELKASTEPIKIFGYTRR</sequence>
<dbReference type="InterPro" id="IPR055268">
    <property type="entry name" value="PCB-like"/>
</dbReference>
<dbReference type="EMBL" id="AJAQ01000033">
    <property type="protein sequence ID" value="EOH91689.1"/>
    <property type="molecule type" value="Genomic_DNA"/>
</dbReference>
<comment type="caution">
    <text evidence="2">The sequence shown here is derived from an EMBL/GenBank/DDBJ whole genome shotgun (WGS) entry which is preliminary data.</text>
</comment>
<dbReference type="AlphaFoldDB" id="R2SUC7"/>
<dbReference type="Pfam" id="PF00682">
    <property type="entry name" value="HMGL-like"/>
    <property type="match status" value="1"/>
</dbReference>
<dbReference type="OrthoDB" id="9807469at2"/>
<dbReference type="InterPro" id="IPR013785">
    <property type="entry name" value="Aldolase_TIM"/>
</dbReference>
<dbReference type="Proteomes" id="UP000013782">
    <property type="component" value="Unassembled WGS sequence"/>
</dbReference>
<evidence type="ECO:0000313" key="3">
    <source>
        <dbReference type="Proteomes" id="UP000013782"/>
    </source>
</evidence>
<keyword evidence="3" id="KW-1185">Reference proteome</keyword>
<dbReference type="PROSITE" id="PS50991">
    <property type="entry name" value="PYR_CT"/>
    <property type="match status" value="1"/>
</dbReference>
<dbReference type="RefSeq" id="WP_010757973.1">
    <property type="nucleotide sequence ID" value="NZ_ASWD01000001.1"/>
</dbReference>
<dbReference type="GO" id="GO:0005737">
    <property type="term" value="C:cytoplasm"/>
    <property type="evidence" value="ECO:0007669"/>
    <property type="project" value="TreeGrafter"/>
</dbReference>
<dbReference type="STRING" id="160454.RV10_GL001480"/>
<dbReference type="Pfam" id="PF02436">
    <property type="entry name" value="PYC_OADA"/>
    <property type="match status" value="1"/>
</dbReference>